<dbReference type="PANTHER" id="PTHR15316:SF1">
    <property type="entry name" value="SPLICING FACTOR 3A SUBUNIT 1"/>
    <property type="match status" value="1"/>
</dbReference>
<organism evidence="9 10">
    <name type="scientific">[Candida] anglica</name>
    <dbReference type="NCBI Taxonomy" id="148631"/>
    <lineage>
        <taxon>Eukaryota</taxon>
        <taxon>Fungi</taxon>
        <taxon>Dikarya</taxon>
        <taxon>Ascomycota</taxon>
        <taxon>Saccharomycotina</taxon>
        <taxon>Pichiomycetes</taxon>
        <taxon>Debaryomycetaceae</taxon>
        <taxon>Kurtzmaniella</taxon>
    </lineage>
</organism>
<accession>A0ABP0E9I2</accession>
<feature type="region of interest" description="Disordered" evidence="7">
    <location>
        <begin position="269"/>
        <end position="293"/>
    </location>
</feature>
<reference evidence="9 10" key="1">
    <citation type="submission" date="2024-01" db="EMBL/GenBank/DDBJ databases">
        <authorList>
            <consortium name="Genoscope - CEA"/>
            <person name="William W."/>
        </authorList>
    </citation>
    <scope>NUCLEOTIDE SEQUENCE [LARGE SCALE GENOMIC DNA]</scope>
    <source>
        <strain evidence="9 10">29B2s-10</strain>
    </source>
</reference>
<name>A0ABP0E9I2_9ASCO</name>
<dbReference type="PROSITE" id="PS50128">
    <property type="entry name" value="SURP"/>
    <property type="match status" value="2"/>
</dbReference>
<keyword evidence="3" id="KW-0747">Spliceosome</keyword>
<dbReference type="Pfam" id="PF12230">
    <property type="entry name" value="PRP21_like_P"/>
    <property type="match status" value="1"/>
</dbReference>
<proteinExistence type="predicted"/>
<dbReference type="Proteomes" id="UP001497600">
    <property type="component" value="Chromosome A"/>
</dbReference>
<evidence type="ECO:0000256" key="4">
    <source>
        <dbReference type="ARBA" id="ARBA00022737"/>
    </source>
</evidence>
<keyword evidence="5" id="KW-0508">mRNA splicing</keyword>
<evidence type="ECO:0000256" key="1">
    <source>
        <dbReference type="ARBA" id="ARBA00004123"/>
    </source>
</evidence>
<evidence type="ECO:0000256" key="3">
    <source>
        <dbReference type="ARBA" id="ARBA00022728"/>
    </source>
</evidence>
<keyword evidence="2" id="KW-0507">mRNA processing</keyword>
<dbReference type="SMART" id="SM00648">
    <property type="entry name" value="SWAP"/>
    <property type="match status" value="2"/>
</dbReference>
<keyword evidence="4" id="KW-0677">Repeat</keyword>
<dbReference type="InterPro" id="IPR022030">
    <property type="entry name" value="SF3A1_dom"/>
</dbReference>
<dbReference type="SUPFAM" id="SSF109905">
    <property type="entry name" value="Surp module (SWAP domain)"/>
    <property type="match status" value="2"/>
</dbReference>
<keyword evidence="6" id="KW-0539">Nucleus</keyword>
<protein>
    <recommendedName>
        <fullName evidence="8">SURP motif domain-containing protein</fullName>
    </recommendedName>
</protein>
<dbReference type="PANTHER" id="PTHR15316">
    <property type="entry name" value="SPLICEOSOME ASSOCIATED PROTEIN 114/SWAP SPLICING FACTOR-RELATED"/>
    <property type="match status" value="1"/>
</dbReference>
<evidence type="ECO:0000256" key="2">
    <source>
        <dbReference type="ARBA" id="ARBA00022664"/>
    </source>
</evidence>
<feature type="domain" description="SURP motif" evidence="8">
    <location>
        <begin position="16"/>
        <end position="56"/>
    </location>
</feature>
<dbReference type="EMBL" id="OZ004253">
    <property type="protein sequence ID" value="CAK7893585.1"/>
    <property type="molecule type" value="Genomic_DNA"/>
</dbReference>
<feature type="domain" description="SURP motif" evidence="8">
    <location>
        <begin position="108"/>
        <end position="153"/>
    </location>
</feature>
<keyword evidence="10" id="KW-1185">Reference proteome</keyword>
<gene>
    <name evidence="9" type="ORF">CAAN4_A07954</name>
</gene>
<dbReference type="InterPro" id="IPR035967">
    <property type="entry name" value="SWAP/Surp_sf"/>
</dbReference>
<dbReference type="InterPro" id="IPR045146">
    <property type="entry name" value="SF3A1"/>
</dbReference>
<dbReference type="Pfam" id="PF01805">
    <property type="entry name" value="Surp"/>
    <property type="match status" value="2"/>
</dbReference>
<sequence>MTSQPESLPPLAIRETIDKTIGFVIKNGPSFVERLKSNAAEKFSFLNESDPYHEYFQDRLQNIGSKSSEEEGQDELKQSNESPIEITAPNEFKFLVETTPISGLDLDILKLSALFVAKNGPSYQQHLITRQRKLQQEAQFEFLKPTHSLYPLYQEYVKQYQTVITMGDGVKSSILDPTKILEVSFGRAMYAKAHKKKVQDEKKLQQAAHIAYASIDWQDFSMVGRIQFDAIDEVRELAVPLNRKDLVYRSLEGRKQDVELEVAPVPEKENIENETTTTTTTTTTPTPTAAPPKGMKIKAAGESRLKKNRVTTSTNTTIESMITCPLTGEKIPESKFDSHIKILLRDPRYKEQQENYIRKNFTYGSNLSTDEVYENIKRMTNKRKGIDTLEPPKKTSKIVGPSPDN</sequence>
<comment type="subcellular location">
    <subcellularLocation>
        <location evidence="1">Nucleus</location>
    </subcellularLocation>
</comment>
<evidence type="ECO:0000256" key="5">
    <source>
        <dbReference type="ARBA" id="ARBA00023187"/>
    </source>
</evidence>
<evidence type="ECO:0000256" key="6">
    <source>
        <dbReference type="ARBA" id="ARBA00023242"/>
    </source>
</evidence>
<evidence type="ECO:0000259" key="8">
    <source>
        <dbReference type="PROSITE" id="PS50128"/>
    </source>
</evidence>
<evidence type="ECO:0000313" key="10">
    <source>
        <dbReference type="Proteomes" id="UP001497600"/>
    </source>
</evidence>
<evidence type="ECO:0000256" key="7">
    <source>
        <dbReference type="SAM" id="MobiDB-lite"/>
    </source>
</evidence>
<feature type="compositionally biased region" description="Low complexity" evidence="7">
    <location>
        <begin position="275"/>
        <end position="287"/>
    </location>
</feature>
<feature type="compositionally biased region" description="Basic and acidic residues" evidence="7">
    <location>
        <begin position="384"/>
        <end position="393"/>
    </location>
</feature>
<dbReference type="InterPro" id="IPR000061">
    <property type="entry name" value="Surp"/>
</dbReference>
<evidence type="ECO:0000313" key="9">
    <source>
        <dbReference type="EMBL" id="CAK7893585.1"/>
    </source>
</evidence>
<dbReference type="Gene3D" id="1.10.10.790">
    <property type="entry name" value="Surp module"/>
    <property type="match status" value="2"/>
</dbReference>
<feature type="region of interest" description="Disordered" evidence="7">
    <location>
        <begin position="383"/>
        <end position="405"/>
    </location>
</feature>